<keyword evidence="3" id="KW-1185">Reference proteome</keyword>
<evidence type="ECO:0000256" key="1">
    <source>
        <dbReference type="SAM" id="MobiDB-lite"/>
    </source>
</evidence>
<evidence type="ECO:0000313" key="2">
    <source>
        <dbReference type="EnsemblMetazoa" id="CJA36124a.1"/>
    </source>
</evidence>
<dbReference type="AlphaFoldDB" id="A0A8R1IP55"/>
<accession>A0A8R1IP55</accession>
<organism evidence="2 3">
    <name type="scientific">Caenorhabditis japonica</name>
    <dbReference type="NCBI Taxonomy" id="281687"/>
    <lineage>
        <taxon>Eukaryota</taxon>
        <taxon>Metazoa</taxon>
        <taxon>Ecdysozoa</taxon>
        <taxon>Nematoda</taxon>
        <taxon>Chromadorea</taxon>
        <taxon>Rhabditida</taxon>
        <taxon>Rhabditina</taxon>
        <taxon>Rhabditomorpha</taxon>
        <taxon>Rhabditoidea</taxon>
        <taxon>Rhabditidae</taxon>
        <taxon>Peloderinae</taxon>
        <taxon>Caenorhabditis</taxon>
    </lineage>
</organism>
<protein>
    <submittedName>
        <fullName evidence="2">Uncharacterized protein</fullName>
    </submittedName>
</protein>
<proteinExistence type="predicted"/>
<sequence length="138" mass="15665">MKTTAKPKEEKEPENLFSTWQPRPLKGLGSAYAVTSADADGEQGWLPLQLEPLRFNRRVVADTGPTNDIALRDALQHLNLGEKPPQIEYQAPEEPVQIPERDPITTGEEAFEMPDFTSTGYWQIIDGNSPLEWFRRLM</sequence>
<dbReference type="Proteomes" id="UP000005237">
    <property type="component" value="Unassembled WGS sequence"/>
</dbReference>
<feature type="compositionally biased region" description="Basic and acidic residues" evidence="1">
    <location>
        <begin position="1"/>
        <end position="14"/>
    </location>
</feature>
<reference evidence="2" key="2">
    <citation type="submission" date="2022-06" db="UniProtKB">
        <authorList>
            <consortium name="EnsemblMetazoa"/>
        </authorList>
    </citation>
    <scope>IDENTIFICATION</scope>
    <source>
        <strain evidence="2">DF5081</strain>
    </source>
</reference>
<name>A0A8R1IP55_CAEJA</name>
<reference evidence="3" key="1">
    <citation type="submission" date="2010-08" db="EMBL/GenBank/DDBJ databases">
        <authorList>
            <consortium name="Caenorhabditis japonica Sequencing Consortium"/>
            <person name="Wilson R.K."/>
        </authorList>
    </citation>
    <scope>NUCLEOTIDE SEQUENCE [LARGE SCALE GENOMIC DNA]</scope>
    <source>
        <strain evidence="3">DF5081</strain>
    </source>
</reference>
<dbReference type="EnsemblMetazoa" id="CJA36124a.1">
    <property type="protein sequence ID" value="CJA36124a.1"/>
    <property type="gene ID" value="WBGene00211971"/>
</dbReference>
<feature type="region of interest" description="Disordered" evidence="1">
    <location>
        <begin position="1"/>
        <end position="22"/>
    </location>
</feature>
<evidence type="ECO:0000313" key="3">
    <source>
        <dbReference type="Proteomes" id="UP000005237"/>
    </source>
</evidence>